<gene>
    <name evidence="1" type="ORF">ACFQ0V_00975</name>
</gene>
<evidence type="ECO:0000313" key="2">
    <source>
        <dbReference type="Proteomes" id="UP001596976"/>
    </source>
</evidence>
<proteinExistence type="predicted"/>
<accession>A0ABW3GUJ5</accession>
<comment type="caution">
    <text evidence="1">The sequence shown here is derived from an EMBL/GenBank/DDBJ whole genome shotgun (WGS) entry which is preliminary data.</text>
</comment>
<sequence length="293" mass="35470">MDVIRFHEIRSELMKCEEFFVSLCYSKMLEKKEPEIHHKNFERLGNRLFERLSLSTQHFFQNLSLREEKGYQLILRWLCSIGTFHHQGKGFYILLPQRILMLNEQVKVRVGSPFHRSTNQLQSLHWKDWLIFLTIPHLSFHYEKRMKNLIFLEELKLYKVQSGQRKRVWEAEEGVWYYSYREEQLGRNMLKTYYVVKKEHNELKGAEFIKGYGDLTFYMLDSEVEERFSMHRHSSGLIQLETIYKLPAAEHSLFLLFSIVERKKSNRYIYFFEETYIDSVKNIISHLLGKDES</sequence>
<reference evidence="2" key="1">
    <citation type="journal article" date="2019" name="Int. J. Syst. Evol. Microbiol.">
        <title>The Global Catalogue of Microorganisms (GCM) 10K type strain sequencing project: providing services to taxonomists for standard genome sequencing and annotation.</title>
        <authorList>
            <consortium name="The Broad Institute Genomics Platform"/>
            <consortium name="The Broad Institute Genome Sequencing Center for Infectious Disease"/>
            <person name="Wu L."/>
            <person name="Ma J."/>
        </authorList>
    </citation>
    <scope>NUCLEOTIDE SEQUENCE [LARGE SCALE GENOMIC DNA]</scope>
    <source>
        <strain evidence="2">CCUG 63563</strain>
    </source>
</reference>
<dbReference type="Proteomes" id="UP001596976">
    <property type="component" value="Unassembled WGS sequence"/>
</dbReference>
<organism evidence="1 2">
    <name type="scientific">Savagea faecisuis</name>
    <dbReference type="NCBI Taxonomy" id="1274803"/>
    <lineage>
        <taxon>Bacteria</taxon>
        <taxon>Bacillati</taxon>
        <taxon>Bacillota</taxon>
        <taxon>Bacilli</taxon>
        <taxon>Bacillales</taxon>
        <taxon>Caryophanaceae</taxon>
        <taxon>Savagea</taxon>
    </lineage>
</organism>
<keyword evidence="2" id="KW-1185">Reference proteome</keyword>
<evidence type="ECO:0000313" key="1">
    <source>
        <dbReference type="EMBL" id="MFD0942362.1"/>
    </source>
</evidence>
<dbReference type="RefSeq" id="WP_381008823.1">
    <property type="nucleotide sequence ID" value="NZ_JBHTJF010000002.1"/>
</dbReference>
<name>A0ABW3GUJ5_9BACL</name>
<protein>
    <submittedName>
        <fullName evidence="1">Uncharacterized protein</fullName>
    </submittedName>
</protein>
<dbReference type="EMBL" id="JBHTJF010000002">
    <property type="protein sequence ID" value="MFD0942362.1"/>
    <property type="molecule type" value="Genomic_DNA"/>
</dbReference>